<dbReference type="AlphaFoldDB" id="A0A0C9T000"/>
<feature type="transmembrane region" description="Helical" evidence="2">
    <location>
        <begin position="129"/>
        <end position="149"/>
    </location>
</feature>
<gene>
    <name evidence="3" type="ORF">PAXINDRAFT_17963</name>
</gene>
<reference evidence="4" key="2">
    <citation type="submission" date="2015-01" db="EMBL/GenBank/DDBJ databases">
        <title>Evolutionary Origins and Diversification of the Mycorrhizal Mutualists.</title>
        <authorList>
            <consortium name="DOE Joint Genome Institute"/>
            <consortium name="Mycorrhizal Genomics Consortium"/>
            <person name="Kohler A."/>
            <person name="Kuo A."/>
            <person name="Nagy L.G."/>
            <person name="Floudas D."/>
            <person name="Copeland A."/>
            <person name="Barry K.W."/>
            <person name="Cichocki N."/>
            <person name="Veneault-Fourrey C."/>
            <person name="LaButti K."/>
            <person name="Lindquist E.A."/>
            <person name="Lipzen A."/>
            <person name="Lundell T."/>
            <person name="Morin E."/>
            <person name="Murat C."/>
            <person name="Riley R."/>
            <person name="Ohm R."/>
            <person name="Sun H."/>
            <person name="Tunlid A."/>
            <person name="Henrissat B."/>
            <person name="Grigoriev I.V."/>
            <person name="Hibbett D.S."/>
            <person name="Martin F."/>
        </authorList>
    </citation>
    <scope>NUCLEOTIDE SEQUENCE [LARGE SCALE GENOMIC DNA]</scope>
    <source>
        <strain evidence="4">ATCC 200175</strain>
    </source>
</reference>
<feature type="region of interest" description="Disordered" evidence="1">
    <location>
        <begin position="234"/>
        <end position="254"/>
    </location>
</feature>
<evidence type="ECO:0000256" key="1">
    <source>
        <dbReference type="SAM" id="MobiDB-lite"/>
    </source>
</evidence>
<evidence type="ECO:0000256" key="2">
    <source>
        <dbReference type="SAM" id="Phobius"/>
    </source>
</evidence>
<keyword evidence="2" id="KW-0472">Membrane</keyword>
<reference evidence="3 4" key="1">
    <citation type="submission" date="2014-06" db="EMBL/GenBank/DDBJ databases">
        <authorList>
            <consortium name="DOE Joint Genome Institute"/>
            <person name="Kuo A."/>
            <person name="Kohler A."/>
            <person name="Nagy L.G."/>
            <person name="Floudas D."/>
            <person name="Copeland A."/>
            <person name="Barry K.W."/>
            <person name="Cichocki N."/>
            <person name="Veneault-Fourrey C."/>
            <person name="LaButti K."/>
            <person name="Lindquist E.A."/>
            <person name="Lipzen A."/>
            <person name="Lundell T."/>
            <person name="Morin E."/>
            <person name="Murat C."/>
            <person name="Sun H."/>
            <person name="Tunlid A."/>
            <person name="Henrissat B."/>
            <person name="Grigoriev I.V."/>
            <person name="Hibbett D.S."/>
            <person name="Martin F."/>
            <person name="Nordberg H.P."/>
            <person name="Cantor M.N."/>
            <person name="Hua S.X."/>
        </authorList>
    </citation>
    <scope>NUCLEOTIDE SEQUENCE [LARGE SCALE GENOMIC DNA]</scope>
    <source>
        <strain evidence="3 4">ATCC 200175</strain>
    </source>
</reference>
<feature type="transmembrane region" description="Helical" evidence="2">
    <location>
        <begin position="161"/>
        <end position="180"/>
    </location>
</feature>
<protein>
    <submittedName>
        <fullName evidence="3">Uncharacterized protein</fullName>
    </submittedName>
</protein>
<keyword evidence="2" id="KW-1133">Transmembrane helix</keyword>
<dbReference type="EMBL" id="KN819532">
    <property type="protein sequence ID" value="KIJ08940.1"/>
    <property type="molecule type" value="Genomic_DNA"/>
</dbReference>
<dbReference type="OrthoDB" id="10386971at2759"/>
<dbReference type="Proteomes" id="UP000053647">
    <property type="component" value="Unassembled WGS sequence"/>
</dbReference>
<sequence length="254" mass="26485">MFQSLQTIFSSRSSGLAGPPSTNVLPSHSSGLAMPPSTTIISSPGPSSGLAGPPSTVVRALKIILLMCTLSGPPIILRALCPPLSSAGDSVCTTSGKDYVRCIAGSLTAVTVSLLLVVLYSAPRIKWTIGTIAAYPPLMICGSSLAIAASCPATEWPVTHLTLKLCFLAFINYIYANNAFGPFKFSLRNNPVTPDSAPSPTIDIPSVQGVLGEIHKSKLFMDISIGSDAPPGYQLLSDSDDQSQEKSVSMDSLV</sequence>
<feature type="compositionally biased region" description="Polar residues" evidence="1">
    <location>
        <begin position="245"/>
        <end position="254"/>
    </location>
</feature>
<keyword evidence="4" id="KW-1185">Reference proteome</keyword>
<feature type="transmembrane region" description="Helical" evidence="2">
    <location>
        <begin position="103"/>
        <end position="122"/>
    </location>
</feature>
<dbReference type="HOGENOM" id="CLU_1094589_0_0_1"/>
<organism evidence="3 4">
    <name type="scientific">Paxillus involutus ATCC 200175</name>
    <dbReference type="NCBI Taxonomy" id="664439"/>
    <lineage>
        <taxon>Eukaryota</taxon>
        <taxon>Fungi</taxon>
        <taxon>Dikarya</taxon>
        <taxon>Basidiomycota</taxon>
        <taxon>Agaricomycotina</taxon>
        <taxon>Agaricomycetes</taxon>
        <taxon>Agaricomycetidae</taxon>
        <taxon>Boletales</taxon>
        <taxon>Paxilineae</taxon>
        <taxon>Paxillaceae</taxon>
        <taxon>Paxillus</taxon>
    </lineage>
</organism>
<name>A0A0C9T000_PAXIN</name>
<keyword evidence="2" id="KW-0812">Transmembrane</keyword>
<accession>A0A0C9T000</accession>
<proteinExistence type="predicted"/>
<evidence type="ECO:0000313" key="3">
    <source>
        <dbReference type="EMBL" id="KIJ08940.1"/>
    </source>
</evidence>
<evidence type="ECO:0000313" key="4">
    <source>
        <dbReference type="Proteomes" id="UP000053647"/>
    </source>
</evidence>